<proteinExistence type="predicted"/>
<reference evidence="1 2" key="1">
    <citation type="submission" date="2015-11" db="EMBL/GenBank/DDBJ databases">
        <title>Genomic analysis of 38 Legionella species identifies large and diverse effector repertoires.</title>
        <authorList>
            <person name="Burstein D."/>
            <person name="Amaro F."/>
            <person name="Zusman T."/>
            <person name="Lifshitz Z."/>
            <person name="Cohen O."/>
            <person name="Gilbert J.A."/>
            <person name="Pupko T."/>
            <person name="Shuman H.A."/>
            <person name="Segal G."/>
        </authorList>
    </citation>
    <scope>NUCLEOTIDE SEQUENCE [LARGE SCALE GENOMIC DNA]</scope>
    <source>
        <strain evidence="1 2">ATCC 700990</strain>
    </source>
</reference>
<sequence length="522" mass="59685">MWYQKILEELILKINEEQQKQAKEFLALFFKGLQQCAQESIPPLVLFGLIDKMYKKYSSQEEGSVELTSFARDLTGLSIILMKAAFDPAIWTEDFSYLRQSAIQSALGLNTSSKAKPKTKVLKSREIDDWGDDELPPTIEEVSGFLSQLEFLEIKTLQAWKYNLTVDFDHLLSILISNHSVVDPAIFIHCKQGFTGVSEEFDEFICKLRLMLAARVYIKQGNLDMLQRLLHPDTYNDDTLKLLTLLCQETLKPEVINLSFHTAKHKKHFLKHTEENLTKRDALFVLNIINKHLNNNKTRNELAQLALEHGQHKIANYLNHEIEELVEPSNDLNGDLPQLVSSENEAQVLSAIQIDQLLKNRARSPTIKAFHAWENANSELLTQIAKQLPFEQFSSIDWNSITVNSLCELLEIPNPQQLLLINIVDTLIDNIETKNGGRWTSGINSEKVTALKAIITEIKAEKGLSIEDSVLQTSYLQDIMAVCHIKRNPWHFWATPNSVTEFKHLLEENNLDLPAAEMRVFI</sequence>
<organism evidence="1 2">
    <name type="scientific">Legionella drozanskii LLAP-1</name>
    <dbReference type="NCBI Taxonomy" id="1212489"/>
    <lineage>
        <taxon>Bacteria</taxon>
        <taxon>Pseudomonadati</taxon>
        <taxon>Pseudomonadota</taxon>
        <taxon>Gammaproteobacteria</taxon>
        <taxon>Legionellales</taxon>
        <taxon>Legionellaceae</taxon>
        <taxon>Legionella</taxon>
    </lineage>
</organism>
<keyword evidence="2" id="KW-1185">Reference proteome</keyword>
<accession>A0A0W0SWT6</accession>
<dbReference type="AlphaFoldDB" id="A0A0W0SWT6"/>
<comment type="caution">
    <text evidence="1">The sequence shown here is derived from an EMBL/GenBank/DDBJ whole genome shotgun (WGS) entry which is preliminary data.</text>
</comment>
<evidence type="ECO:0000313" key="1">
    <source>
        <dbReference type="EMBL" id="KTC87822.1"/>
    </source>
</evidence>
<dbReference type="RefSeq" id="WP_058495735.1">
    <property type="nucleotide sequence ID" value="NZ_CAAAIU010000002.1"/>
</dbReference>
<protein>
    <submittedName>
        <fullName evidence="1">DNA repair protein</fullName>
    </submittedName>
</protein>
<dbReference type="OrthoDB" id="5654426at2"/>
<gene>
    <name evidence="1" type="primary">recN_1</name>
    <name evidence="1" type="ORF">Ldro_1441</name>
</gene>
<name>A0A0W0SWT6_9GAMM</name>
<dbReference type="PATRIC" id="fig|1212489.4.peg.1523"/>
<dbReference type="Proteomes" id="UP000054736">
    <property type="component" value="Unassembled WGS sequence"/>
</dbReference>
<dbReference type="EMBL" id="LNXY01000020">
    <property type="protein sequence ID" value="KTC87822.1"/>
    <property type="molecule type" value="Genomic_DNA"/>
</dbReference>
<evidence type="ECO:0000313" key="2">
    <source>
        <dbReference type="Proteomes" id="UP000054736"/>
    </source>
</evidence>
<dbReference type="STRING" id="1212489.Ldro_1441"/>